<dbReference type="InParanoid" id="A0A5C3PB74"/>
<evidence type="ECO:0000313" key="5">
    <source>
        <dbReference type="Proteomes" id="UP000308197"/>
    </source>
</evidence>
<feature type="transmembrane region" description="Helical" evidence="2">
    <location>
        <begin position="172"/>
        <end position="191"/>
    </location>
</feature>
<feature type="transmembrane region" description="Helical" evidence="2">
    <location>
        <begin position="258"/>
        <end position="279"/>
    </location>
</feature>
<evidence type="ECO:0000256" key="1">
    <source>
        <dbReference type="SAM" id="MobiDB-lite"/>
    </source>
</evidence>
<dbReference type="STRING" id="1314778.A0A5C3PB74"/>
<feature type="non-terminal residue" evidence="4">
    <location>
        <position position="340"/>
    </location>
</feature>
<dbReference type="Proteomes" id="UP000308197">
    <property type="component" value="Unassembled WGS sequence"/>
</dbReference>
<evidence type="ECO:0000259" key="3">
    <source>
        <dbReference type="Pfam" id="PF20153"/>
    </source>
</evidence>
<feature type="transmembrane region" description="Helical" evidence="2">
    <location>
        <begin position="228"/>
        <end position="252"/>
    </location>
</feature>
<feature type="domain" description="DUF6535" evidence="3">
    <location>
        <begin position="73"/>
        <end position="253"/>
    </location>
</feature>
<dbReference type="InterPro" id="IPR045338">
    <property type="entry name" value="DUF6535"/>
</dbReference>
<dbReference type="EMBL" id="ML211175">
    <property type="protein sequence ID" value="TFK86964.1"/>
    <property type="molecule type" value="Genomic_DNA"/>
</dbReference>
<feature type="transmembrane region" description="Helical" evidence="2">
    <location>
        <begin position="94"/>
        <end position="111"/>
    </location>
</feature>
<keyword evidence="2" id="KW-0812">Transmembrane</keyword>
<keyword evidence="2" id="KW-1133">Transmembrane helix</keyword>
<reference evidence="4 5" key="1">
    <citation type="journal article" date="2019" name="Nat. Ecol. Evol.">
        <title>Megaphylogeny resolves global patterns of mushroom evolution.</title>
        <authorList>
            <person name="Varga T."/>
            <person name="Krizsan K."/>
            <person name="Foldi C."/>
            <person name="Dima B."/>
            <person name="Sanchez-Garcia M."/>
            <person name="Sanchez-Ramirez S."/>
            <person name="Szollosi G.J."/>
            <person name="Szarkandi J.G."/>
            <person name="Papp V."/>
            <person name="Albert L."/>
            <person name="Andreopoulos W."/>
            <person name="Angelini C."/>
            <person name="Antonin V."/>
            <person name="Barry K.W."/>
            <person name="Bougher N.L."/>
            <person name="Buchanan P."/>
            <person name="Buyck B."/>
            <person name="Bense V."/>
            <person name="Catcheside P."/>
            <person name="Chovatia M."/>
            <person name="Cooper J."/>
            <person name="Damon W."/>
            <person name="Desjardin D."/>
            <person name="Finy P."/>
            <person name="Geml J."/>
            <person name="Haridas S."/>
            <person name="Hughes K."/>
            <person name="Justo A."/>
            <person name="Karasinski D."/>
            <person name="Kautmanova I."/>
            <person name="Kiss B."/>
            <person name="Kocsube S."/>
            <person name="Kotiranta H."/>
            <person name="LaButti K.M."/>
            <person name="Lechner B.E."/>
            <person name="Liimatainen K."/>
            <person name="Lipzen A."/>
            <person name="Lukacs Z."/>
            <person name="Mihaltcheva S."/>
            <person name="Morgado L.N."/>
            <person name="Niskanen T."/>
            <person name="Noordeloos M.E."/>
            <person name="Ohm R.A."/>
            <person name="Ortiz-Santana B."/>
            <person name="Ovrebo C."/>
            <person name="Racz N."/>
            <person name="Riley R."/>
            <person name="Savchenko A."/>
            <person name="Shiryaev A."/>
            <person name="Soop K."/>
            <person name="Spirin V."/>
            <person name="Szebenyi C."/>
            <person name="Tomsovsky M."/>
            <person name="Tulloss R.E."/>
            <person name="Uehling J."/>
            <person name="Grigoriev I.V."/>
            <person name="Vagvolgyi C."/>
            <person name="Papp T."/>
            <person name="Martin F.M."/>
            <person name="Miettinen O."/>
            <person name="Hibbett D.S."/>
            <person name="Nagy L.G."/>
        </authorList>
    </citation>
    <scope>NUCLEOTIDE SEQUENCE [LARGE SCALE GENOMIC DNA]</scope>
    <source>
        <strain evidence="4 5">HHB13444</strain>
    </source>
</reference>
<keyword evidence="2" id="KW-0472">Membrane</keyword>
<accession>A0A5C3PB74</accession>
<organism evidence="4 5">
    <name type="scientific">Polyporus arcularius HHB13444</name>
    <dbReference type="NCBI Taxonomy" id="1314778"/>
    <lineage>
        <taxon>Eukaryota</taxon>
        <taxon>Fungi</taxon>
        <taxon>Dikarya</taxon>
        <taxon>Basidiomycota</taxon>
        <taxon>Agaricomycotina</taxon>
        <taxon>Agaricomycetes</taxon>
        <taxon>Polyporales</taxon>
        <taxon>Polyporaceae</taxon>
        <taxon>Polyporus</taxon>
    </lineage>
</organism>
<dbReference type="AlphaFoldDB" id="A0A5C3PB74"/>
<name>A0A5C3PB74_9APHY</name>
<protein>
    <recommendedName>
        <fullName evidence="3">DUF6535 domain-containing protein</fullName>
    </recommendedName>
</protein>
<evidence type="ECO:0000313" key="4">
    <source>
        <dbReference type="EMBL" id="TFK86964.1"/>
    </source>
</evidence>
<sequence length="340" mass="37993">MAESIQGSSSADGIPLANRDRPQTRDCEGRGDMTADDCDPDYLRTPEQLIEDLKEDAAKKYSEKERAEAFTYVADVVKTHSEEMIQRWNKEIDALLTYAGLFSAVLTAFNVESYQLLKPDSTDETTAILLQISAQLGSLSVATPFINSTLPSYERAAISSSGTPRYAVWLNALWFSSLICSLASASVGIMVKQWISEYSSGLSGNSPEIVRLRQYRFNNLREWHVPHIVAMLPLLLQTALFLFLIGVVILLWSLNTPVAAVVLILIGALLGFTLLTVILPSFRDGCCYLSPQSVAFFHILKWTRWCSRQLGIWVATNVALARLWRRTTHRLTYDDLGHPV</sequence>
<feature type="compositionally biased region" description="Polar residues" evidence="1">
    <location>
        <begin position="1"/>
        <end position="11"/>
    </location>
</feature>
<gene>
    <name evidence="4" type="ORF">K466DRAFT_132787</name>
</gene>
<feature type="compositionally biased region" description="Basic and acidic residues" evidence="1">
    <location>
        <begin position="18"/>
        <end position="33"/>
    </location>
</feature>
<keyword evidence="5" id="KW-1185">Reference proteome</keyword>
<evidence type="ECO:0000256" key="2">
    <source>
        <dbReference type="SAM" id="Phobius"/>
    </source>
</evidence>
<dbReference type="Pfam" id="PF20153">
    <property type="entry name" value="DUF6535"/>
    <property type="match status" value="1"/>
</dbReference>
<proteinExistence type="predicted"/>
<feature type="region of interest" description="Disordered" evidence="1">
    <location>
        <begin position="1"/>
        <end position="42"/>
    </location>
</feature>